<accession>A0ABQ4N6Q1</accession>
<dbReference type="InterPro" id="IPR053169">
    <property type="entry name" value="MUG_Protein"/>
</dbReference>
<dbReference type="Proteomes" id="UP000680304">
    <property type="component" value="Unassembled WGS sequence"/>
</dbReference>
<comment type="caution">
    <text evidence="2">The sequence shown here is derived from an EMBL/GenBank/DDBJ whole genome shotgun (WGS) entry which is preliminary data.</text>
</comment>
<feature type="chain" id="PRO_5047165750" evidence="1">
    <location>
        <begin position="29"/>
        <end position="382"/>
    </location>
</feature>
<name>A0ABQ4N6Q1_9BACL</name>
<keyword evidence="1" id="KW-0732">Signal</keyword>
<evidence type="ECO:0000256" key="1">
    <source>
        <dbReference type="SAM" id="SignalP"/>
    </source>
</evidence>
<keyword evidence="3" id="KW-1185">Reference proteome</keyword>
<dbReference type="InterPro" id="IPR005198">
    <property type="entry name" value="Glyco_hydro_76"/>
</dbReference>
<dbReference type="EMBL" id="BOVJ01000074">
    <property type="protein sequence ID" value="GIQ63880.1"/>
    <property type="molecule type" value="Genomic_DNA"/>
</dbReference>
<dbReference type="RefSeq" id="WP_213528873.1">
    <property type="nucleotide sequence ID" value="NZ_BOVJ01000074.1"/>
</dbReference>
<proteinExistence type="predicted"/>
<organism evidence="2 3">
    <name type="scientific">Paenibacillus cisolokensis</name>
    <dbReference type="NCBI Taxonomy" id="1658519"/>
    <lineage>
        <taxon>Bacteria</taxon>
        <taxon>Bacillati</taxon>
        <taxon>Bacillota</taxon>
        <taxon>Bacilli</taxon>
        <taxon>Bacillales</taxon>
        <taxon>Paenibacillaceae</taxon>
        <taxon>Paenibacillus</taxon>
    </lineage>
</organism>
<reference evidence="2 3" key="1">
    <citation type="submission" date="2021-04" db="EMBL/GenBank/DDBJ databases">
        <title>Draft genome sequence of Paenibacillus cisolokensis, LC2-13A.</title>
        <authorList>
            <person name="Uke A."/>
            <person name="Chhe C."/>
            <person name="Baramee S."/>
            <person name="Kosugi A."/>
        </authorList>
    </citation>
    <scope>NUCLEOTIDE SEQUENCE [LARGE SCALE GENOMIC DNA]</scope>
    <source>
        <strain evidence="2 3">LC2-13A</strain>
    </source>
</reference>
<dbReference type="PANTHER" id="PTHR47791:SF4">
    <property type="entry name" value="(PUTATIVE SECRETED PROTEIN)-RELATED"/>
    <property type="match status" value="1"/>
</dbReference>
<dbReference type="PANTHER" id="PTHR47791">
    <property type="entry name" value="MEIOTICALLY UP-REGULATED GENE 191 PROTEIN"/>
    <property type="match status" value="1"/>
</dbReference>
<dbReference type="SUPFAM" id="SSF48208">
    <property type="entry name" value="Six-hairpin glycosidases"/>
    <property type="match status" value="1"/>
</dbReference>
<dbReference type="InterPro" id="IPR008928">
    <property type="entry name" value="6-hairpin_glycosidase_sf"/>
</dbReference>
<gene>
    <name evidence="2" type="ORF">PACILC2_24480</name>
</gene>
<keyword evidence="2" id="KW-0378">Hydrolase</keyword>
<dbReference type="Gene3D" id="1.50.10.20">
    <property type="match status" value="1"/>
</dbReference>
<dbReference type="Pfam" id="PF03663">
    <property type="entry name" value="Glyco_hydro_76"/>
    <property type="match status" value="1"/>
</dbReference>
<dbReference type="InterPro" id="IPR014512">
    <property type="entry name" value="O_gly_hydro"/>
</dbReference>
<dbReference type="PIRSF" id="PIRSF021505">
    <property type="entry name" value="O_gly_hdrol"/>
    <property type="match status" value="1"/>
</dbReference>
<evidence type="ECO:0000313" key="3">
    <source>
        <dbReference type="Proteomes" id="UP000680304"/>
    </source>
</evidence>
<dbReference type="GO" id="GO:0016787">
    <property type="term" value="F:hydrolase activity"/>
    <property type="evidence" value="ECO:0007669"/>
    <property type="project" value="UniProtKB-KW"/>
</dbReference>
<feature type="signal peptide" evidence="1">
    <location>
        <begin position="1"/>
        <end position="28"/>
    </location>
</feature>
<evidence type="ECO:0000313" key="2">
    <source>
        <dbReference type="EMBL" id="GIQ63880.1"/>
    </source>
</evidence>
<protein>
    <submittedName>
        <fullName evidence="2">Hydrolase</fullName>
    </submittedName>
</protein>
<sequence>MKTNAKLLGLTVLTVSLVLLAVSQSVTATPNKRHNTERAQAAYEALQQYFYEAERKLYGETYPHKGGNRYSYVWPFASAMQATVALARIPEVGERYAQDVQDRLDGLAAYWNGSKSPPGYDSYVRPPLGGGGDLFYDDNEWLAIELIKAYRLTGNEEALERAKELFALFVHGWDADESHPCPGGVFWTQAPWSQDRNTVSNAPAAEVGLYLYEMTNDSYYLDWAKKMYDWVNGCLLAPNGLYWDHIKLSGEINKTHWTYNQGTMIGASVLLYRATGDQAYLDRAAGIAEAALNYYGKSRIYAQPIVFNSIFFENLLLLEDARPNPKYRKYIQDYADEIWTTIRDPQTGLLVFDANRSTELLEQSAFAAIYANLAGYKRNGRN</sequence>